<proteinExistence type="predicted"/>
<evidence type="ECO:0000256" key="2">
    <source>
        <dbReference type="SAM" id="SignalP"/>
    </source>
</evidence>
<dbReference type="Proteomes" id="UP000801428">
    <property type="component" value="Unassembled WGS sequence"/>
</dbReference>
<organism evidence="3 4">
    <name type="scientific">Curvularia kusanoi</name>
    <name type="common">Cochliobolus kusanoi</name>
    <dbReference type="NCBI Taxonomy" id="90978"/>
    <lineage>
        <taxon>Eukaryota</taxon>
        <taxon>Fungi</taxon>
        <taxon>Dikarya</taxon>
        <taxon>Ascomycota</taxon>
        <taxon>Pezizomycotina</taxon>
        <taxon>Dothideomycetes</taxon>
        <taxon>Pleosporomycetidae</taxon>
        <taxon>Pleosporales</taxon>
        <taxon>Pleosporineae</taxon>
        <taxon>Pleosporaceae</taxon>
        <taxon>Curvularia</taxon>
    </lineage>
</organism>
<dbReference type="OrthoDB" id="3497702at2759"/>
<keyword evidence="4" id="KW-1185">Reference proteome</keyword>
<gene>
    <name evidence="3" type="ORF">E8E13_011037</name>
</gene>
<keyword evidence="2" id="KW-0732">Signal</keyword>
<dbReference type="AlphaFoldDB" id="A0A9P4WE91"/>
<evidence type="ECO:0000313" key="4">
    <source>
        <dbReference type="Proteomes" id="UP000801428"/>
    </source>
</evidence>
<evidence type="ECO:0000313" key="3">
    <source>
        <dbReference type="EMBL" id="KAF3007900.1"/>
    </source>
</evidence>
<feature type="signal peptide" evidence="2">
    <location>
        <begin position="1"/>
        <end position="17"/>
    </location>
</feature>
<protein>
    <submittedName>
        <fullName evidence="3">Uncharacterized protein</fullName>
    </submittedName>
</protein>
<accession>A0A9P4WE91</accession>
<dbReference type="EMBL" id="SWKU01000004">
    <property type="protein sequence ID" value="KAF3007900.1"/>
    <property type="molecule type" value="Genomic_DNA"/>
</dbReference>
<feature type="chain" id="PRO_5040226014" evidence="2">
    <location>
        <begin position="18"/>
        <end position="133"/>
    </location>
</feature>
<reference evidence="3" key="1">
    <citation type="submission" date="2019-04" db="EMBL/GenBank/DDBJ databases">
        <title>Sequencing of skin fungus with MAO and IRED activity.</title>
        <authorList>
            <person name="Marsaioli A.J."/>
            <person name="Bonatto J.M.C."/>
            <person name="Reis Junior O."/>
        </authorList>
    </citation>
    <scope>NUCLEOTIDE SEQUENCE</scope>
    <source>
        <strain evidence="3">30M1</strain>
    </source>
</reference>
<name>A0A9P4WE91_CURKU</name>
<sequence length="133" mass="13414">MKTTIISTLTLLTSVLALPAPQASGSGPKPATLSLSNDISGASANRPVPANNVPLTFGTLFAGSNLIRGGALKATSLSNVAPGAGPGPRCVVKRPDGAQVGFVDSQKTFLDLDGNKDRAVETDVIAWTVACGL</sequence>
<comment type="caution">
    <text evidence="3">The sequence shown here is derived from an EMBL/GenBank/DDBJ whole genome shotgun (WGS) entry which is preliminary data.</text>
</comment>
<feature type="region of interest" description="Disordered" evidence="1">
    <location>
        <begin position="21"/>
        <end position="40"/>
    </location>
</feature>
<evidence type="ECO:0000256" key="1">
    <source>
        <dbReference type="SAM" id="MobiDB-lite"/>
    </source>
</evidence>